<evidence type="ECO:0000313" key="3">
    <source>
        <dbReference type="Proteomes" id="UP000192343"/>
    </source>
</evidence>
<evidence type="ECO:0000313" key="2">
    <source>
        <dbReference type="EMBL" id="ORC32750.1"/>
    </source>
</evidence>
<keyword evidence="1" id="KW-1133">Transmembrane helix</keyword>
<sequence>MPAMIMKRLLRTALRTLGILVFLFLGLILFAPLGTNLWFLLTEESYFIPEESSVFTFRPLQLNPGPGDYWIYGEDSRRYYHLISLSPPSCRVFSRKESKALEDFNPLDIATWE</sequence>
<keyword evidence="3" id="KW-1185">Reference proteome</keyword>
<reference evidence="2 3" key="1">
    <citation type="submission" date="2017-03" db="EMBL/GenBank/DDBJ databases">
        <title>Draft Genome sequence of Marispirochaeta sp. strain JC444.</title>
        <authorList>
            <person name="Shivani Y."/>
            <person name="Subhash Y."/>
            <person name="Sasikala C."/>
            <person name="Ramana C."/>
        </authorList>
    </citation>
    <scope>NUCLEOTIDE SEQUENCE [LARGE SCALE GENOMIC DNA]</scope>
    <source>
        <strain evidence="2 3">JC444</strain>
    </source>
</reference>
<dbReference type="EMBL" id="MWQY01000020">
    <property type="protein sequence ID" value="ORC32750.1"/>
    <property type="molecule type" value="Genomic_DNA"/>
</dbReference>
<comment type="caution">
    <text evidence="2">The sequence shown here is derived from an EMBL/GenBank/DDBJ whole genome shotgun (WGS) entry which is preliminary data.</text>
</comment>
<organism evidence="2 3">
    <name type="scientific">Marispirochaeta aestuarii</name>
    <dbReference type="NCBI Taxonomy" id="1963862"/>
    <lineage>
        <taxon>Bacteria</taxon>
        <taxon>Pseudomonadati</taxon>
        <taxon>Spirochaetota</taxon>
        <taxon>Spirochaetia</taxon>
        <taxon>Spirochaetales</taxon>
        <taxon>Spirochaetaceae</taxon>
        <taxon>Marispirochaeta</taxon>
    </lineage>
</organism>
<proteinExistence type="predicted"/>
<dbReference type="Proteomes" id="UP000192343">
    <property type="component" value="Unassembled WGS sequence"/>
</dbReference>
<keyword evidence="1" id="KW-0472">Membrane</keyword>
<evidence type="ECO:0000256" key="1">
    <source>
        <dbReference type="SAM" id="Phobius"/>
    </source>
</evidence>
<dbReference type="AlphaFoldDB" id="A0A1Y1RW06"/>
<accession>A0A1Y1RW06</accession>
<gene>
    <name evidence="2" type="ORF">B4O97_15765</name>
</gene>
<protein>
    <submittedName>
        <fullName evidence="2">Uncharacterized protein</fullName>
    </submittedName>
</protein>
<feature type="transmembrane region" description="Helical" evidence="1">
    <location>
        <begin position="12"/>
        <end position="33"/>
    </location>
</feature>
<name>A0A1Y1RW06_9SPIO</name>
<keyword evidence="1" id="KW-0812">Transmembrane</keyword>